<dbReference type="Pfam" id="PF02128">
    <property type="entry name" value="Peptidase_M36"/>
    <property type="match status" value="1"/>
</dbReference>
<evidence type="ECO:0000259" key="14">
    <source>
        <dbReference type="PROSITE" id="PS50192"/>
    </source>
</evidence>
<dbReference type="InterPro" id="IPR001842">
    <property type="entry name" value="Peptidase_M36"/>
</dbReference>
<gene>
    <name evidence="17" type="ORF">BN869_000005429_1</name>
</gene>
<dbReference type="InterPro" id="IPR027268">
    <property type="entry name" value="Peptidase_M4/M1_CTD_sf"/>
</dbReference>
<dbReference type="PROSITE" id="PS50234">
    <property type="entry name" value="VWFA"/>
    <property type="match status" value="1"/>
</dbReference>
<feature type="domain" description="T-SNARE coiled-coil homology" evidence="14">
    <location>
        <begin position="1289"/>
        <end position="1320"/>
    </location>
</feature>
<evidence type="ECO:0000256" key="7">
    <source>
        <dbReference type="ARBA" id="ARBA00022801"/>
    </source>
</evidence>
<dbReference type="GO" id="GO:0005576">
    <property type="term" value="C:extracellular region"/>
    <property type="evidence" value="ECO:0007669"/>
    <property type="project" value="UniProtKB-SubCell"/>
</dbReference>
<evidence type="ECO:0000313" key="17">
    <source>
        <dbReference type="EMBL" id="CEO49372.1"/>
    </source>
</evidence>
<evidence type="ECO:0000256" key="5">
    <source>
        <dbReference type="ARBA" id="ARBA00022723"/>
    </source>
</evidence>
<organism evidence="17">
    <name type="scientific">Bionectria ochroleuca</name>
    <name type="common">Gliocladium roseum</name>
    <dbReference type="NCBI Taxonomy" id="29856"/>
    <lineage>
        <taxon>Eukaryota</taxon>
        <taxon>Fungi</taxon>
        <taxon>Dikarya</taxon>
        <taxon>Ascomycota</taxon>
        <taxon>Pezizomycotina</taxon>
        <taxon>Sordariomycetes</taxon>
        <taxon>Hypocreomycetidae</taxon>
        <taxon>Hypocreales</taxon>
        <taxon>Bionectriaceae</taxon>
        <taxon>Clonostachys</taxon>
    </lineage>
</organism>
<dbReference type="Pfam" id="PF06985">
    <property type="entry name" value="HET"/>
    <property type="match status" value="1"/>
</dbReference>
<dbReference type="InterPro" id="IPR011096">
    <property type="entry name" value="FTP_domain"/>
</dbReference>
<keyword evidence="8 12" id="KW-0862">Zinc</keyword>
<evidence type="ECO:0000256" key="1">
    <source>
        <dbReference type="ARBA" id="ARBA00004613"/>
    </source>
</evidence>
<feature type="binding site" evidence="12">
    <location>
        <position position="1672"/>
    </location>
    <ligand>
        <name>Zn(2+)</name>
        <dbReference type="ChEBI" id="CHEBI:29105"/>
        <note>catalytic</note>
    </ligand>
</feature>
<evidence type="ECO:0000256" key="10">
    <source>
        <dbReference type="ARBA" id="ARBA00023145"/>
    </source>
</evidence>
<dbReference type="InterPro" id="IPR050371">
    <property type="entry name" value="Fungal_virulence_M36"/>
</dbReference>
<dbReference type="Pfam" id="PF08487">
    <property type="entry name" value="VIT"/>
    <property type="match status" value="1"/>
</dbReference>
<sequence length="2066" mass="228382">MKLIHCASGRMESDWAEGVPPPYAILSHTWAQPRDGSPGEVTYQDYVTGRKASPSRNWEKIDRAIQITIEDGLEYIWIDSCCIDKTSSAELSEAINSMFQWYSAAAVCYAYLEDYDKEAKGKLASCKWFYRGWTLQELIAPARVEFYDKDWKNLGSRQSLSDAIADITNVDREILLADSVEATSRLLYQAPIAKRFSWASKRATTRPEDLAYCLLGIFQVNMPLLYGEGRRAFIRLQKEIMKDSDDLTIFAWQAPPGYKESMSEFRGILATSADEFSLPAEVMRTHAAGFNPSFEVTNKGLKIDVPLKTTANSEDMWMSLNCRYGFEHATLGVLLRYQGANRYIRSKPQVLEFESPGEWTRPGQIFIILDTAVAITTILEPSAVHQNSFAFSLNEYRLQMVSVSHPDRWYQPKNTMNTYGEPNFVGCYFFRTRKTLVLLETDIVLAFGVGSRGEPWACLGIGKGRKASAGMQGKVEMNTDLYDAAVEEKWDRVRQLGVTQQIHGIRIYHSVDGRGKWGLFASVAPLEMISKEGIYSVKIGCEPFSDSSFAPGLKGALKPTDLHIHLIDTVSRSTLTQTFVNPRKAEPVDGIEYMFPLVGGVAVVAFTCTLANRTINGVVKERERARLDYLAAKSQGKTAALVQQSLRASDVWKASIGNVPAGGTIIVKIIYLSELKHDAEINGVRLTIPTHIASRYGNQKGVEGTGSTVEEEGLCITLDAEMPPGSSIITVQSPSHPTSVNIGKISIDKKSQPCLSRASAVLSTPLTGFIDRDCVFEVVATSLGEPVAFVETHASLPYQRALMATLVPKFDLPADKPEIVFLFDRSGSMKGKIPALVASLNIFLESLPLGVKFNICSFGTSFEFLWPRSCTYSQDTLSQAVAYVQGFGANCGGTEMYQPTKAVFEQRYKDMSLAVFLLTDGKVWDQRRLFDLISNEVGKPDANARAFTLGVGSGASTSLIEGAAQAGKGFAQAVLKSEKMGKKVIRMLKAALLPQISDYSLDITYQDTSALPEDDFVVIEKDMESLNRLAAEEEKKVNPVISLYNKGLESEDLSGDDSGPTTVDAKYDHLPPVDVPACIQTPTEIPPLYPFNRTTIYVLLPTFPPERKPKSVLLKATCSHGPLEVEIPIVHLLEPSTTIHQLAARREMKELEEGRGWLAKAKNAEGELLRTKHDGRFSDMVEREAVRIGTRFQVAGKWTSFVAVEESPDGTEQPVAVEGFSQSQHAEPAPKSTMSLNIPTHSKKKKARMSCCFVADYDYGHENREAETDDDLAELEVMKMAGRPLRRNVNAQQHMIDRITQKSDAVDDAVKMNRERLDRIGDGPVSREQKTHSSTPFQTLVSLQQFSGNWKWSQELGTVLSFDIQGTTKTALLKSVDNGTDTETIIATACAVTFLKKRLAADKELWEMLADKAETWLRGKVGENCFTMRQSLWFLAAALVVAQAHPQRSRANTGTNLQRRGVNIDKYLLPDISTYTEAASLADVKLLALGSGYIETATNLVKSVFPTIGFRLVDDHYVGTNGMAHVNFKQTLHGVDIDNADFHVNVGMDGKVFSYGHSFFSGSLPHEPPRQKRDTDDAVQALRGAIDILGLPVQITPDTAAVPNLVEPTVYSVIGTSGAERDPEARLVYLQHRNEVKITWRVQTDVVENWLLTYVDASSMNEILGVVDYVSDIASYQVYRWGVNDPDEGSRTTVIEPWLLSASPFTWISDGTNNYTTTRGNNGVAQVNPSGGSSYLDNYRPDSPELKFEYPYLPNQTDPVEYRNASITQLFYTANMFHDLLYTLGFTEAAGNFQVNNNGQGGKGDDPVILDAQDGSGSNNAYFATPPDGSPGRMTMLMYTWSVPERDSTFEAGVVIHEYAHGLSNRLTGGPDNSNCLGGEESGGMGEGWSDFFATAVRLKPNDTRETDYPISAWVNDWAPGIRAYPYSTSMTTNPHVYSDIDKMGGEPHSIGEIWASVLYEILWNLIDRHGKNDGDFPDFDSNGVPTDGKFLTMKIVLDAMALQPCYPAFNQARKAIIDADRALTGGANYCELWAGFAKRGMGPDATNSTYKPRMDDFNLPVGCLN</sequence>
<evidence type="ECO:0000259" key="16">
    <source>
        <dbReference type="PROSITE" id="PS51468"/>
    </source>
</evidence>
<reference evidence="17" key="1">
    <citation type="submission" date="2015-01" db="EMBL/GenBank/DDBJ databases">
        <authorList>
            <person name="Durling Mikael"/>
        </authorList>
    </citation>
    <scope>NUCLEOTIDE SEQUENCE</scope>
</reference>
<dbReference type="Gene3D" id="3.10.170.10">
    <property type="match status" value="1"/>
</dbReference>
<evidence type="ECO:0000256" key="4">
    <source>
        <dbReference type="ARBA" id="ARBA00022670"/>
    </source>
</evidence>
<dbReference type="PROSITE" id="PS50192">
    <property type="entry name" value="T_SNARE"/>
    <property type="match status" value="1"/>
</dbReference>
<dbReference type="Gene3D" id="3.40.50.410">
    <property type="entry name" value="von Willebrand factor, type A domain"/>
    <property type="match status" value="1"/>
</dbReference>
<accession>A0A0B7K1F4</accession>
<evidence type="ECO:0000256" key="2">
    <source>
        <dbReference type="ARBA" id="ARBA00006006"/>
    </source>
</evidence>
<evidence type="ECO:0008006" key="18">
    <source>
        <dbReference type="Google" id="ProtNLM"/>
    </source>
</evidence>
<feature type="binding site" evidence="12">
    <location>
        <position position="1861"/>
    </location>
    <ligand>
        <name>Zn(2+)</name>
        <dbReference type="ChEBI" id="CHEBI:29105"/>
        <note>catalytic</note>
    </ligand>
</feature>
<feature type="domain" description="VWFA" evidence="15">
    <location>
        <begin position="818"/>
        <end position="996"/>
    </location>
</feature>
<dbReference type="PANTHER" id="PTHR33478:SF1">
    <property type="entry name" value="EXTRACELLULAR METALLOPROTEINASE MEP"/>
    <property type="match status" value="1"/>
</dbReference>
<dbReference type="PANTHER" id="PTHR33478">
    <property type="entry name" value="EXTRACELLULAR METALLOPROTEINASE MEP"/>
    <property type="match status" value="1"/>
</dbReference>
<keyword evidence="7" id="KW-0378">Hydrolase</keyword>
<evidence type="ECO:0000256" key="6">
    <source>
        <dbReference type="ARBA" id="ARBA00022729"/>
    </source>
</evidence>
<dbReference type="PRINTS" id="PR00999">
    <property type="entry name" value="FUNGALYSIN"/>
</dbReference>
<dbReference type="GO" id="GO:0006508">
    <property type="term" value="P:proteolysis"/>
    <property type="evidence" value="ECO:0007669"/>
    <property type="project" value="UniProtKB-KW"/>
</dbReference>
<keyword evidence="10" id="KW-0865">Zymogen</keyword>
<evidence type="ECO:0000256" key="8">
    <source>
        <dbReference type="ARBA" id="ARBA00022833"/>
    </source>
</evidence>
<evidence type="ECO:0000256" key="9">
    <source>
        <dbReference type="ARBA" id="ARBA00023049"/>
    </source>
</evidence>
<dbReference type="InterPro" id="IPR002035">
    <property type="entry name" value="VWF_A"/>
</dbReference>
<feature type="region of interest" description="Disordered" evidence="13">
    <location>
        <begin position="1212"/>
        <end position="1241"/>
    </location>
</feature>
<keyword evidence="4" id="KW-0645">Protease</keyword>
<feature type="active site" evidence="11">
    <location>
        <position position="1858"/>
    </location>
</feature>
<name>A0A0B7K1F4_BIOOC</name>
<feature type="binding site" evidence="12">
    <location>
        <position position="1857"/>
    </location>
    <ligand>
        <name>Zn(2+)</name>
        <dbReference type="ChEBI" id="CHEBI:29105"/>
        <note>catalytic</note>
    </ligand>
</feature>
<dbReference type="PROSITE" id="PS51468">
    <property type="entry name" value="VIT"/>
    <property type="match status" value="1"/>
</dbReference>
<feature type="binding site" evidence="12">
    <location>
        <position position="1887"/>
    </location>
    <ligand>
        <name>Zn(2+)</name>
        <dbReference type="ChEBI" id="CHEBI:29105"/>
        <note>catalytic</note>
    </ligand>
</feature>
<feature type="domain" description="VIT" evidence="16">
    <location>
        <begin position="541"/>
        <end position="673"/>
    </location>
</feature>
<dbReference type="EMBL" id="CDPU01000014">
    <property type="protein sequence ID" value="CEO49372.1"/>
    <property type="molecule type" value="Genomic_DNA"/>
</dbReference>
<dbReference type="InterPro" id="IPR036465">
    <property type="entry name" value="vWFA_dom_sf"/>
</dbReference>
<dbReference type="SMART" id="SM00327">
    <property type="entry name" value="VWA"/>
    <property type="match status" value="1"/>
</dbReference>
<evidence type="ECO:0000256" key="13">
    <source>
        <dbReference type="SAM" id="MobiDB-lite"/>
    </source>
</evidence>
<evidence type="ECO:0000256" key="11">
    <source>
        <dbReference type="PIRSR" id="PIRSR601842-1"/>
    </source>
</evidence>
<proteinExistence type="inferred from homology"/>
<keyword evidence="9" id="KW-0482">Metalloprotease</keyword>
<keyword evidence="3" id="KW-0964">Secreted</keyword>
<evidence type="ECO:0000256" key="12">
    <source>
        <dbReference type="PIRSR" id="PIRSR601842-2"/>
    </source>
</evidence>
<dbReference type="SMART" id="SM00609">
    <property type="entry name" value="VIT"/>
    <property type="match status" value="1"/>
</dbReference>
<dbReference type="InterPro" id="IPR013694">
    <property type="entry name" value="VIT"/>
</dbReference>
<comment type="subcellular location">
    <subcellularLocation>
        <location evidence="1">Secreted</location>
    </subcellularLocation>
</comment>
<dbReference type="Pfam" id="PF07504">
    <property type="entry name" value="FTP"/>
    <property type="match status" value="1"/>
</dbReference>
<dbReference type="Pfam" id="PF13768">
    <property type="entry name" value="VWA_3"/>
    <property type="match status" value="1"/>
</dbReference>
<dbReference type="CDD" id="cd09596">
    <property type="entry name" value="M36"/>
    <property type="match status" value="1"/>
</dbReference>
<dbReference type="SUPFAM" id="SSF55486">
    <property type="entry name" value="Metalloproteases ('zincins'), catalytic domain"/>
    <property type="match status" value="1"/>
</dbReference>
<dbReference type="InterPro" id="IPR000727">
    <property type="entry name" value="T_SNARE_dom"/>
</dbReference>
<comment type="similarity">
    <text evidence="2">Belongs to the peptidase M36 family.</text>
</comment>
<dbReference type="MEROPS" id="M36.001"/>
<comment type="cofactor">
    <cofactor evidence="12">
        <name>Zn(2+)</name>
        <dbReference type="ChEBI" id="CHEBI:29105"/>
    </cofactor>
    <text evidence="12">Binds 1 zinc ion per subunit.</text>
</comment>
<protein>
    <recommendedName>
        <fullName evidence="18">Fungalysin</fullName>
    </recommendedName>
</protein>
<dbReference type="InterPro" id="IPR010730">
    <property type="entry name" value="HET"/>
</dbReference>
<evidence type="ECO:0000256" key="3">
    <source>
        <dbReference type="ARBA" id="ARBA00022525"/>
    </source>
</evidence>
<keyword evidence="6" id="KW-0732">Signal</keyword>
<dbReference type="GO" id="GO:0004222">
    <property type="term" value="F:metalloendopeptidase activity"/>
    <property type="evidence" value="ECO:0007669"/>
    <property type="project" value="InterPro"/>
</dbReference>
<dbReference type="SUPFAM" id="SSF53300">
    <property type="entry name" value="vWA-like"/>
    <property type="match status" value="1"/>
</dbReference>
<keyword evidence="5 12" id="KW-0479">Metal-binding</keyword>
<dbReference type="Gene3D" id="1.10.390.10">
    <property type="entry name" value="Neutral Protease Domain 2"/>
    <property type="match status" value="1"/>
</dbReference>
<dbReference type="GO" id="GO:0008270">
    <property type="term" value="F:zinc ion binding"/>
    <property type="evidence" value="ECO:0007669"/>
    <property type="project" value="InterPro"/>
</dbReference>
<evidence type="ECO:0000259" key="15">
    <source>
        <dbReference type="PROSITE" id="PS50234"/>
    </source>
</evidence>